<feature type="coiled-coil region" evidence="4">
    <location>
        <begin position="218"/>
        <end position="286"/>
    </location>
</feature>
<dbReference type="Proteomes" id="UP000198394">
    <property type="component" value="Unassembled WGS sequence"/>
</dbReference>
<evidence type="ECO:0000313" key="5">
    <source>
        <dbReference type="EMBL" id="OXB94986.1"/>
    </source>
</evidence>
<comment type="similarity">
    <text evidence="1">Belongs to the SMC family. SbcC subfamily.</text>
</comment>
<evidence type="ECO:0000256" key="1">
    <source>
        <dbReference type="ARBA" id="ARBA00006930"/>
    </source>
</evidence>
<gene>
    <name evidence="5" type="ORF">B9L23_09105</name>
</gene>
<dbReference type="EMBL" id="NDYL01000001">
    <property type="protein sequence ID" value="OXB94986.1"/>
    <property type="molecule type" value="Genomic_DNA"/>
</dbReference>
<feature type="coiled-coil region" evidence="4">
    <location>
        <begin position="397"/>
        <end position="512"/>
    </location>
</feature>
<dbReference type="RefSeq" id="WP_089097423.1">
    <property type="nucleotide sequence ID" value="NZ_NDYL01000001.1"/>
</dbReference>
<dbReference type="GO" id="GO:0006302">
    <property type="term" value="P:double-strand break repair"/>
    <property type="evidence" value="ECO:0007669"/>
    <property type="project" value="InterPro"/>
</dbReference>
<evidence type="ECO:0000313" key="6">
    <source>
        <dbReference type="Proteomes" id="UP000198394"/>
    </source>
</evidence>
<reference evidence="5 6" key="1">
    <citation type="submission" date="2017-04" db="EMBL/GenBank/DDBJ databases">
        <title>The genome sequence of Parageobacillus galactosidasius DSM 18751.</title>
        <authorList>
            <person name="Ramaloko W.T."/>
            <person name="Koen N."/>
            <person name="Polliack S."/>
            <person name="Aliyu H."/>
            <person name="Lebre P."/>
            <person name="Mohr T."/>
            <person name="Oswald F."/>
            <person name="Zwick M."/>
            <person name="Neumann A."/>
            <person name="Syldatk C."/>
            <person name="Cowan D."/>
            <person name="De Maayer P."/>
        </authorList>
    </citation>
    <scope>NUCLEOTIDE SEQUENCE [LARGE SCALE GENOMIC DNA]</scope>
    <source>
        <strain evidence="5 6">DSM 18751</strain>
    </source>
</reference>
<protein>
    <recommendedName>
        <fullName evidence="3">Nuclease SbcCD subunit C</fullName>
    </recommendedName>
</protein>
<keyword evidence="4" id="KW-0175">Coiled coil</keyword>
<dbReference type="AlphaFoldDB" id="A0A226QR23"/>
<accession>A0A226QR23</accession>
<dbReference type="PANTHER" id="PTHR32114:SF2">
    <property type="entry name" value="ABC TRANSPORTER ABCH.3"/>
    <property type="match status" value="1"/>
</dbReference>
<comment type="subunit">
    <text evidence="2">Heterodimer of SbcC and SbcD.</text>
</comment>
<dbReference type="InterPro" id="IPR027417">
    <property type="entry name" value="P-loop_NTPase"/>
</dbReference>
<name>A0A226QR23_9BACL</name>
<dbReference type="PANTHER" id="PTHR32114">
    <property type="entry name" value="ABC TRANSPORTER ABCH.3"/>
    <property type="match status" value="1"/>
</dbReference>
<keyword evidence="6" id="KW-1185">Reference proteome</keyword>
<dbReference type="GO" id="GO:0016887">
    <property type="term" value="F:ATP hydrolysis activity"/>
    <property type="evidence" value="ECO:0007669"/>
    <property type="project" value="InterPro"/>
</dbReference>
<comment type="caution">
    <text evidence="5">The sequence shown here is derived from an EMBL/GenBank/DDBJ whole genome shotgun (WGS) entry which is preliminary data.</text>
</comment>
<evidence type="ECO:0000256" key="3">
    <source>
        <dbReference type="ARBA" id="ARBA00013368"/>
    </source>
</evidence>
<sequence length="665" mass="77673">MIINRLILHNFRQFYGTQILEFGNQLNNQLVTIILGENGRGKTGVYRAILFALYGDLLLEQDSSDSEVILTNIKALQEDYNNEHKGVVCKVSLDFHHEREHFLIERSIYSIMENNGKVIERLQDVKLYHYEQEKTIHDEEQINQMINKMLDARVKNYFFFDGERIERLTRASLQQRNEIATGIKNLLKIDHLLKTKDVLVHVQKQITKELQKHSTGEYQKKLKEKLRLDEELEKNRKEKSQLFQQLSSVEASILNIDEKLNMFQEKIDEIGKRKELENRYEKVQQEYGYAFQRLQEFNSTLQLMLSKDSLYAVKSQIDILLGEESEKSFVSLELIEQILRDFTCICGTTFTEGSKEYDALKGLQRAVEYKLEKADYLDLKANIMKLIGFLEDKDKHLQYLLESVNQKEQELEEIRSQIEYINQRLKDTKIEDLDQINAQREQLVQQKIEIGVQIRQLDEDYETLQAKREQNNLALRDLKVKSGVHQQLIRKQEEVTKAIEAIDELIQQFEKDVISDLEIASTQNLHYLLDDSGRMNIKQVKVLQDYSLEVVNHFGQPFLANISQGQRQVLSLSFITALAQVAGGTETLEMPLFMDTPFGRLSGKHQMNLLDFIPKVCSQWILLVTDKEFGENEKRCFLEQGQVGKFYILESVEPGVTQIVERSLE</sequence>
<evidence type="ECO:0000256" key="2">
    <source>
        <dbReference type="ARBA" id="ARBA00011322"/>
    </source>
</evidence>
<dbReference type="Gene3D" id="3.40.50.300">
    <property type="entry name" value="P-loop containing nucleotide triphosphate hydrolases"/>
    <property type="match status" value="2"/>
</dbReference>
<proteinExistence type="inferred from homology"/>
<dbReference type="SUPFAM" id="SSF52540">
    <property type="entry name" value="P-loop containing nucleoside triphosphate hydrolases"/>
    <property type="match status" value="2"/>
</dbReference>
<organism evidence="5 6">
    <name type="scientific">Parageobacillus galactosidasius</name>
    <dbReference type="NCBI Taxonomy" id="883812"/>
    <lineage>
        <taxon>Bacteria</taxon>
        <taxon>Bacillati</taxon>
        <taxon>Bacillota</taxon>
        <taxon>Bacilli</taxon>
        <taxon>Bacillales</taxon>
        <taxon>Anoxybacillaceae</taxon>
        <taxon>Parageobacillus</taxon>
    </lineage>
</organism>
<evidence type="ECO:0000256" key="4">
    <source>
        <dbReference type="SAM" id="Coils"/>
    </source>
</evidence>